<sequence length="184" mass="19931">MRNIKRRKSTISAFFKLVARPSTSLIGPSTSSIKTGLSTSSDQFEGYDSLTSHSAGALPTSSATSADHSPVNPPSDVPVIRFWVKTSSPVCIHELLMIMHPHGPSNNLPNIRHQKVNLQSNFTSISVENKHVLDAIKKVRKCNERTLGLNVGVGGKVTTCPGLLCPVGLLNAEHITKTRKKNIQ</sequence>
<accession>A0A5B7CKL8</accession>
<reference evidence="1 2" key="1">
    <citation type="submission" date="2019-05" db="EMBL/GenBank/DDBJ databases">
        <title>Another draft genome of Portunus trituberculatus and its Hox gene families provides insights of decapod evolution.</title>
        <authorList>
            <person name="Jeong J.-H."/>
            <person name="Song I."/>
            <person name="Kim S."/>
            <person name="Choi T."/>
            <person name="Kim D."/>
            <person name="Ryu S."/>
            <person name="Kim W."/>
        </authorList>
    </citation>
    <scope>NUCLEOTIDE SEQUENCE [LARGE SCALE GENOMIC DNA]</scope>
    <source>
        <tissue evidence="1">Muscle</tissue>
    </source>
</reference>
<protein>
    <submittedName>
        <fullName evidence="1">Uncharacterized protein</fullName>
    </submittedName>
</protein>
<gene>
    <name evidence="1" type="ORF">E2C01_002529</name>
</gene>
<evidence type="ECO:0000313" key="2">
    <source>
        <dbReference type="Proteomes" id="UP000324222"/>
    </source>
</evidence>
<keyword evidence="2" id="KW-1185">Reference proteome</keyword>
<evidence type="ECO:0000313" key="1">
    <source>
        <dbReference type="EMBL" id="MPC09910.1"/>
    </source>
</evidence>
<name>A0A5B7CKL8_PORTR</name>
<dbReference type="AlphaFoldDB" id="A0A5B7CKL8"/>
<proteinExistence type="predicted"/>
<organism evidence="1 2">
    <name type="scientific">Portunus trituberculatus</name>
    <name type="common">Swimming crab</name>
    <name type="synonym">Neptunus trituberculatus</name>
    <dbReference type="NCBI Taxonomy" id="210409"/>
    <lineage>
        <taxon>Eukaryota</taxon>
        <taxon>Metazoa</taxon>
        <taxon>Ecdysozoa</taxon>
        <taxon>Arthropoda</taxon>
        <taxon>Crustacea</taxon>
        <taxon>Multicrustacea</taxon>
        <taxon>Malacostraca</taxon>
        <taxon>Eumalacostraca</taxon>
        <taxon>Eucarida</taxon>
        <taxon>Decapoda</taxon>
        <taxon>Pleocyemata</taxon>
        <taxon>Brachyura</taxon>
        <taxon>Eubrachyura</taxon>
        <taxon>Portunoidea</taxon>
        <taxon>Portunidae</taxon>
        <taxon>Portuninae</taxon>
        <taxon>Portunus</taxon>
    </lineage>
</organism>
<comment type="caution">
    <text evidence="1">The sequence shown here is derived from an EMBL/GenBank/DDBJ whole genome shotgun (WGS) entry which is preliminary data.</text>
</comment>
<dbReference type="Proteomes" id="UP000324222">
    <property type="component" value="Unassembled WGS sequence"/>
</dbReference>
<dbReference type="EMBL" id="VSRR010000092">
    <property type="protein sequence ID" value="MPC09910.1"/>
    <property type="molecule type" value="Genomic_DNA"/>
</dbReference>